<keyword evidence="3 5" id="KW-1133">Transmembrane helix</keyword>
<gene>
    <name evidence="7" type="ORF">L0C25_18700</name>
</gene>
<dbReference type="EMBL" id="CP094970">
    <property type="protein sequence ID" value="UYM04543.1"/>
    <property type="molecule type" value="Genomic_DNA"/>
</dbReference>
<evidence type="ECO:0000313" key="7">
    <source>
        <dbReference type="EMBL" id="UYM04543.1"/>
    </source>
</evidence>
<dbReference type="AlphaFoldDB" id="A0AA46YL58"/>
<dbReference type="InterPro" id="IPR020846">
    <property type="entry name" value="MFS_dom"/>
</dbReference>
<name>A0AA46YL58_9ACTN</name>
<accession>A0AA46YL58</accession>
<evidence type="ECO:0000256" key="3">
    <source>
        <dbReference type="ARBA" id="ARBA00022989"/>
    </source>
</evidence>
<feature type="transmembrane region" description="Helical" evidence="5">
    <location>
        <begin position="392"/>
        <end position="409"/>
    </location>
</feature>
<feature type="transmembrane region" description="Helical" evidence="5">
    <location>
        <begin position="142"/>
        <end position="161"/>
    </location>
</feature>
<dbReference type="Pfam" id="PF07690">
    <property type="entry name" value="MFS_1"/>
    <property type="match status" value="1"/>
</dbReference>
<evidence type="ECO:0000313" key="8">
    <source>
        <dbReference type="Proteomes" id="UP001164390"/>
    </source>
</evidence>
<dbReference type="GO" id="GO:0005886">
    <property type="term" value="C:plasma membrane"/>
    <property type="evidence" value="ECO:0007669"/>
    <property type="project" value="UniProtKB-SubCell"/>
</dbReference>
<dbReference type="RefSeq" id="WP_271633280.1">
    <property type="nucleotide sequence ID" value="NZ_CP094970.1"/>
</dbReference>
<feature type="transmembrane region" description="Helical" evidence="5">
    <location>
        <begin position="299"/>
        <end position="317"/>
    </location>
</feature>
<dbReference type="InterPro" id="IPR011701">
    <property type="entry name" value="MFS"/>
</dbReference>
<protein>
    <submittedName>
        <fullName evidence="7">MFS transporter</fullName>
    </submittedName>
</protein>
<dbReference type="Gene3D" id="1.20.1250.20">
    <property type="entry name" value="MFS general substrate transporter like domains"/>
    <property type="match status" value="1"/>
</dbReference>
<organism evidence="7 8">
    <name type="scientific">Solicola gregarius</name>
    <dbReference type="NCBI Taxonomy" id="2908642"/>
    <lineage>
        <taxon>Bacteria</taxon>
        <taxon>Bacillati</taxon>
        <taxon>Actinomycetota</taxon>
        <taxon>Actinomycetes</taxon>
        <taxon>Propionibacteriales</taxon>
        <taxon>Nocardioidaceae</taxon>
        <taxon>Solicola</taxon>
    </lineage>
</organism>
<feature type="transmembrane region" description="Helical" evidence="5">
    <location>
        <begin position="54"/>
        <end position="71"/>
    </location>
</feature>
<feature type="transmembrane region" description="Helical" evidence="5">
    <location>
        <begin position="83"/>
        <end position="103"/>
    </location>
</feature>
<comment type="subcellular location">
    <subcellularLocation>
        <location evidence="1">Cell membrane</location>
        <topology evidence="1">Multi-pass membrane protein</topology>
    </subcellularLocation>
</comment>
<keyword evidence="4 5" id="KW-0472">Membrane</keyword>
<dbReference type="GO" id="GO:0022857">
    <property type="term" value="F:transmembrane transporter activity"/>
    <property type="evidence" value="ECO:0007669"/>
    <property type="project" value="InterPro"/>
</dbReference>
<dbReference type="Proteomes" id="UP001164390">
    <property type="component" value="Chromosome"/>
</dbReference>
<keyword evidence="2 5" id="KW-0812">Transmembrane</keyword>
<keyword evidence="8" id="KW-1185">Reference proteome</keyword>
<evidence type="ECO:0000259" key="6">
    <source>
        <dbReference type="PROSITE" id="PS50850"/>
    </source>
</evidence>
<evidence type="ECO:0000256" key="4">
    <source>
        <dbReference type="ARBA" id="ARBA00023136"/>
    </source>
</evidence>
<dbReference type="PANTHER" id="PTHR23534">
    <property type="entry name" value="MFS PERMEASE"/>
    <property type="match status" value="1"/>
</dbReference>
<feature type="transmembrane region" description="Helical" evidence="5">
    <location>
        <begin position="234"/>
        <end position="256"/>
    </location>
</feature>
<feature type="transmembrane region" description="Helical" evidence="5">
    <location>
        <begin position="173"/>
        <end position="194"/>
    </location>
</feature>
<dbReference type="SUPFAM" id="SSF103473">
    <property type="entry name" value="MFS general substrate transporter"/>
    <property type="match status" value="1"/>
</dbReference>
<feature type="domain" description="Major facilitator superfamily (MFS) profile" evidence="6">
    <location>
        <begin position="176"/>
        <end position="416"/>
    </location>
</feature>
<dbReference type="PROSITE" id="PS50850">
    <property type="entry name" value="MFS"/>
    <property type="match status" value="1"/>
</dbReference>
<dbReference type="InterPro" id="IPR036259">
    <property type="entry name" value="MFS_trans_sf"/>
</dbReference>
<evidence type="ECO:0000256" key="5">
    <source>
        <dbReference type="SAM" id="Phobius"/>
    </source>
</evidence>
<dbReference type="KEGG" id="sgrg:L0C25_18700"/>
<feature type="transmembrane region" description="Helical" evidence="5">
    <location>
        <begin position="268"/>
        <end position="287"/>
    </location>
</feature>
<sequence length="416" mass="41055">MTTLGRADAATVQRRTISTLVGSQALGGIGVSTGIAVTALLAEDILGSADLAGLAQTAQVLGAAAASYGIARITVARGRRPGLTAGYCVGALGAVLCLVAGVVESFPVLLAGSTLLGAATAANSQARFAATDLADPAHRARALSIVVWATTIGAVAGPNLVGPAGDLAELLSLPRLTGAYLLGAVGIGLGVLLVSTRMRPDPLVLARELERASGAAAHNVRRRAIDAVREHPRAAAGIVAVAAAHATMVSVMVMTPLHMGHGGAELEVIGFVISVHIVGMYAFSPVVGWLTDAIGARQVLLAGGALLFGAVALAGTAHEGWSLGLTAGLFLLGLGWSFALVAGSAVVTSAVPLADRPAVQGFSDMTMGIAAGGGGALAGVVVGVWGFATLNAGAAVIVCIVVAAALAVPRPDVDAP</sequence>
<dbReference type="PANTHER" id="PTHR23534:SF1">
    <property type="entry name" value="MAJOR FACILITATOR SUPERFAMILY PROTEIN"/>
    <property type="match status" value="1"/>
</dbReference>
<feature type="transmembrane region" description="Helical" evidence="5">
    <location>
        <begin position="366"/>
        <end position="386"/>
    </location>
</feature>
<reference evidence="7" key="1">
    <citation type="submission" date="2022-01" db="EMBL/GenBank/DDBJ databases">
        <title>Nocardioidaceae gen. sp. A5X3R13.</title>
        <authorList>
            <person name="Lopez Marin M.A."/>
            <person name="Uhlik O."/>
        </authorList>
    </citation>
    <scope>NUCLEOTIDE SEQUENCE</scope>
    <source>
        <strain evidence="7">A5X3R13</strain>
    </source>
</reference>
<feature type="transmembrane region" description="Helical" evidence="5">
    <location>
        <begin position="109"/>
        <end position="130"/>
    </location>
</feature>
<feature type="transmembrane region" description="Helical" evidence="5">
    <location>
        <begin position="329"/>
        <end position="354"/>
    </location>
</feature>
<evidence type="ECO:0000256" key="1">
    <source>
        <dbReference type="ARBA" id="ARBA00004651"/>
    </source>
</evidence>
<feature type="transmembrane region" description="Helical" evidence="5">
    <location>
        <begin position="20"/>
        <end position="42"/>
    </location>
</feature>
<evidence type="ECO:0000256" key="2">
    <source>
        <dbReference type="ARBA" id="ARBA00022692"/>
    </source>
</evidence>
<proteinExistence type="predicted"/>